<reference evidence="2 3" key="1">
    <citation type="submission" date="2017-05" db="EMBL/GenBank/DDBJ databases">
        <authorList>
            <person name="Song R."/>
            <person name="Chenine A.L."/>
            <person name="Ruprecht R.M."/>
        </authorList>
    </citation>
    <scope>NUCLEOTIDE SEQUENCE [LARGE SCALE GENOMIC DNA]</scope>
    <source>
        <strain evidence="2 3">CECT 8663</strain>
    </source>
</reference>
<dbReference type="SUPFAM" id="SSF55729">
    <property type="entry name" value="Acyl-CoA N-acyltransferases (Nat)"/>
    <property type="match status" value="1"/>
</dbReference>
<dbReference type="GO" id="GO:0016747">
    <property type="term" value="F:acyltransferase activity, transferring groups other than amino-acyl groups"/>
    <property type="evidence" value="ECO:0007669"/>
    <property type="project" value="InterPro"/>
</dbReference>
<gene>
    <name evidence="2" type="ORF">PEV8663_02388</name>
</gene>
<evidence type="ECO:0000313" key="3">
    <source>
        <dbReference type="Proteomes" id="UP000220836"/>
    </source>
</evidence>
<dbReference type="Pfam" id="PF00583">
    <property type="entry name" value="Acetyltransf_1"/>
    <property type="match status" value="1"/>
</dbReference>
<dbReference type="Proteomes" id="UP000220836">
    <property type="component" value="Unassembled WGS sequence"/>
</dbReference>
<dbReference type="CDD" id="cd04301">
    <property type="entry name" value="NAT_SF"/>
    <property type="match status" value="1"/>
</dbReference>
<protein>
    <submittedName>
        <fullName evidence="2">Acetyltransferase (GNAT) family protein</fullName>
    </submittedName>
</protein>
<dbReference type="PROSITE" id="PS51186">
    <property type="entry name" value="GNAT"/>
    <property type="match status" value="1"/>
</dbReference>
<accession>A0A238KH04</accession>
<keyword evidence="3" id="KW-1185">Reference proteome</keyword>
<keyword evidence="2" id="KW-0808">Transferase</keyword>
<dbReference type="AlphaFoldDB" id="A0A238KH04"/>
<dbReference type="RefSeq" id="WP_097804871.1">
    <property type="nucleotide sequence ID" value="NZ_FXYH01000007.1"/>
</dbReference>
<sequence>MLVYNPNLTEILPLFRGLHNFHVCLSPHVYHAEGTDAELLLHLQELRDEGAVIYAIDAGWGLVAYLLAYAEETSGDAFRRAASRMTIDHLYIAPTHRGRGLGHQLIAALEADMRAKGGSHWRVGQDATNVSATEFYVAVGARRRVLFLEKRLYPS</sequence>
<dbReference type="InterPro" id="IPR016181">
    <property type="entry name" value="Acyl_CoA_acyltransferase"/>
</dbReference>
<dbReference type="Gene3D" id="3.40.630.30">
    <property type="match status" value="1"/>
</dbReference>
<dbReference type="OrthoDB" id="9789603at2"/>
<organism evidence="2 3">
    <name type="scientific">Pelagimonas varians</name>
    <dbReference type="NCBI Taxonomy" id="696760"/>
    <lineage>
        <taxon>Bacteria</taxon>
        <taxon>Pseudomonadati</taxon>
        <taxon>Pseudomonadota</taxon>
        <taxon>Alphaproteobacteria</taxon>
        <taxon>Rhodobacterales</taxon>
        <taxon>Roseobacteraceae</taxon>
        <taxon>Pelagimonas</taxon>
    </lineage>
</organism>
<name>A0A238KH04_9RHOB</name>
<evidence type="ECO:0000313" key="2">
    <source>
        <dbReference type="EMBL" id="SMX41967.1"/>
    </source>
</evidence>
<feature type="domain" description="N-acetyltransferase" evidence="1">
    <location>
        <begin position="9"/>
        <end position="155"/>
    </location>
</feature>
<evidence type="ECO:0000259" key="1">
    <source>
        <dbReference type="PROSITE" id="PS51186"/>
    </source>
</evidence>
<dbReference type="InterPro" id="IPR000182">
    <property type="entry name" value="GNAT_dom"/>
</dbReference>
<dbReference type="EMBL" id="FXYH01000007">
    <property type="protein sequence ID" value="SMX41967.1"/>
    <property type="molecule type" value="Genomic_DNA"/>
</dbReference>
<proteinExistence type="predicted"/>